<comment type="caution">
    <text evidence="3">The sequence shown here is derived from an EMBL/GenBank/DDBJ whole genome shotgun (WGS) entry which is preliminary data.</text>
</comment>
<dbReference type="PROSITE" id="PS50830">
    <property type="entry name" value="TNASE_3"/>
    <property type="match status" value="1"/>
</dbReference>
<evidence type="ECO:0000256" key="1">
    <source>
        <dbReference type="SAM" id="SignalP"/>
    </source>
</evidence>
<evidence type="ECO:0000313" key="3">
    <source>
        <dbReference type="EMBL" id="MEE2526039.1"/>
    </source>
</evidence>
<sequence>MKPLYTALFLALCLNTHAMAQSAGAYRADDWGIVSLDGPEGEPISLRLAGVEFPRPGSPGHALAMQFLDRLLSEAPSVMVTGSGSRTDRYGHFVGDIDLGGQSLAARLVSDGYAMAYSWQNTRQEGASLLAMESQARENGRGLWADGVFVVRSPDPNLLALYLETVQIVEGRVVAVAEARERTYLNFGFDYRTDFTVSIAASDVSLFTEAGIDLAELEGRNVRVRGWLGAINGPSMTIDHPERLEVLTPFEAD</sequence>
<organism evidence="3 4">
    <name type="scientific">Hyphobacterium lacteum</name>
    <dbReference type="NCBI Taxonomy" id="3116575"/>
    <lineage>
        <taxon>Bacteria</taxon>
        <taxon>Pseudomonadati</taxon>
        <taxon>Pseudomonadota</taxon>
        <taxon>Alphaproteobacteria</taxon>
        <taxon>Maricaulales</taxon>
        <taxon>Maricaulaceae</taxon>
        <taxon>Hyphobacterium</taxon>
    </lineage>
</organism>
<feature type="domain" description="TNase-like" evidence="2">
    <location>
        <begin position="1"/>
        <end position="146"/>
    </location>
</feature>
<dbReference type="SUPFAM" id="SSF50199">
    <property type="entry name" value="Staphylococcal nuclease"/>
    <property type="match status" value="1"/>
</dbReference>
<dbReference type="Proteomes" id="UP001354971">
    <property type="component" value="Unassembled WGS sequence"/>
</dbReference>
<keyword evidence="1" id="KW-0732">Signal</keyword>
<dbReference type="Pfam" id="PF00565">
    <property type="entry name" value="SNase"/>
    <property type="match status" value="1"/>
</dbReference>
<reference evidence="3 4" key="1">
    <citation type="submission" date="2024-01" db="EMBL/GenBank/DDBJ databases">
        <title>Hyphobacterium bacterium isolated from marine sediment.</title>
        <authorList>
            <person name="Zhao S."/>
        </authorList>
    </citation>
    <scope>NUCLEOTIDE SEQUENCE [LARGE SCALE GENOMIC DNA]</scope>
    <source>
        <strain evidence="4">HN65</strain>
    </source>
</reference>
<gene>
    <name evidence="3" type="ORF">V0U79_06650</name>
</gene>
<feature type="signal peptide" evidence="1">
    <location>
        <begin position="1"/>
        <end position="20"/>
    </location>
</feature>
<dbReference type="SMART" id="SM00318">
    <property type="entry name" value="SNc"/>
    <property type="match status" value="1"/>
</dbReference>
<keyword evidence="4" id="KW-1185">Reference proteome</keyword>
<dbReference type="RefSeq" id="WP_330198698.1">
    <property type="nucleotide sequence ID" value="NZ_JAZDRP010000003.1"/>
</dbReference>
<dbReference type="Gene3D" id="2.40.50.90">
    <property type="match status" value="1"/>
</dbReference>
<accession>A0ABU7LQ49</accession>
<dbReference type="InterPro" id="IPR035437">
    <property type="entry name" value="SNase_OB-fold_sf"/>
</dbReference>
<evidence type="ECO:0000259" key="2">
    <source>
        <dbReference type="PROSITE" id="PS50830"/>
    </source>
</evidence>
<dbReference type="EMBL" id="JAZDRP010000003">
    <property type="protein sequence ID" value="MEE2526039.1"/>
    <property type="molecule type" value="Genomic_DNA"/>
</dbReference>
<feature type="chain" id="PRO_5046591336" evidence="1">
    <location>
        <begin position="21"/>
        <end position="253"/>
    </location>
</feature>
<name>A0ABU7LQ49_9PROT</name>
<dbReference type="InterPro" id="IPR016071">
    <property type="entry name" value="Staphylococal_nuclease_OB-fold"/>
</dbReference>
<protein>
    <submittedName>
        <fullName evidence="3">Thermonuclease family protein</fullName>
    </submittedName>
</protein>
<evidence type="ECO:0000313" key="4">
    <source>
        <dbReference type="Proteomes" id="UP001354971"/>
    </source>
</evidence>
<proteinExistence type="predicted"/>